<accession>A0ABM8GWZ6</accession>
<dbReference type="RefSeq" id="WP_350227260.1">
    <property type="nucleotide sequence ID" value="NZ_AP027734.1"/>
</dbReference>
<organism evidence="2 3">
    <name type="scientific">Agromyces marinus</name>
    <dbReference type="NCBI Taxonomy" id="1389020"/>
    <lineage>
        <taxon>Bacteria</taxon>
        <taxon>Bacillati</taxon>
        <taxon>Actinomycetota</taxon>
        <taxon>Actinomycetes</taxon>
        <taxon>Micrococcales</taxon>
        <taxon>Microbacteriaceae</taxon>
        <taxon>Agromyces</taxon>
    </lineage>
</organism>
<feature type="compositionally biased region" description="Low complexity" evidence="1">
    <location>
        <begin position="361"/>
        <end position="378"/>
    </location>
</feature>
<feature type="region of interest" description="Disordered" evidence="1">
    <location>
        <begin position="331"/>
        <end position="415"/>
    </location>
</feature>
<feature type="compositionally biased region" description="Basic residues" evidence="1">
    <location>
        <begin position="385"/>
        <end position="399"/>
    </location>
</feature>
<evidence type="ECO:0000256" key="1">
    <source>
        <dbReference type="SAM" id="MobiDB-lite"/>
    </source>
</evidence>
<gene>
    <name evidence="2" type="ORF">GCM10025870_00050</name>
</gene>
<keyword evidence="3" id="KW-1185">Reference proteome</keyword>
<evidence type="ECO:0000313" key="3">
    <source>
        <dbReference type="Proteomes" id="UP001321477"/>
    </source>
</evidence>
<dbReference type="EMBL" id="AP027734">
    <property type="protein sequence ID" value="BDZ52932.1"/>
    <property type="molecule type" value="Genomic_DNA"/>
</dbReference>
<reference evidence="3" key="1">
    <citation type="journal article" date="2019" name="Int. J. Syst. Evol. Microbiol.">
        <title>The Global Catalogue of Microorganisms (GCM) 10K type strain sequencing project: providing services to taxonomists for standard genome sequencing and annotation.</title>
        <authorList>
            <consortium name="The Broad Institute Genomics Platform"/>
            <consortium name="The Broad Institute Genome Sequencing Center for Infectious Disease"/>
            <person name="Wu L."/>
            <person name="Ma J."/>
        </authorList>
    </citation>
    <scope>NUCLEOTIDE SEQUENCE [LARGE SCALE GENOMIC DNA]</scope>
    <source>
        <strain evidence="3">NBRC 109019</strain>
    </source>
</reference>
<protein>
    <recommendedName>
        <fullName evidence="4">DUF349 domain-containing protein</fullName>
    </recommendedName>
</protein>
<sequence length="637" mass="69551">MTDSAQQPWGRVDETGTVFVRTSEGEREVGQYPDATPEEALAYFERKYADLAGAVGLLEQRVRRGAPAADVAKAVSTLQATVADAHAVGDLESLSRRLEALSGTTQELTAQQQAEAKEALAGAIAERTRIVEEAEALAAQDPAKTQWKQTSAALDALFAAWQKHQQEGPRLPKGEANELWKRFRAARSTIEQHRKAFFADLDAQHRDVRQRKQRLIERAEALAPRGGDGVHEYRALLDEWKQAGRAGKKLDDALWAKFKAAGDVLFQAKAEIDAKDDEEYRANLEQKLALLDEADVLLKEKDSRTARGALNGIQRRWDEIGRVPATRCARSRTGCARSRTTCGPSKTSGGNGTTPRRRPGPRACSASSRMRSRSSSPNWPMPRPRAMRRPQRLRAKPSRHGVPGSRPSAADAAGAHGFELRPTPLVESGRPDPSTGLRVPARARERMPQHGHVTRLRSVLDTDDLPLAELCAARIDGEVMRLGEAWCPVDEPDLPSLRAAAVATNVPATAILERRSAAWVHGALPSPPVVSECCVPHSERVSVRALRQSVHLREVAIEPDEVVIVGPIRCTTVERTIHDLVRDPISGSDAIAIVAALIELDPAAGHRARSRIEGAHRMPHKGAALERLDAAAGLSRR</sequence>
<evidence type="ECO:0008006" key="4">
    <source>
        <dbReference type="Google" id="ProtNLM"/>
    </source>
</evidence>
<evidence type="ECO:0000313" key="2">
    <source>
        <dbReference type="EMBL" id="BDZ52932.1"/>
    </source>
</evidence>
<dbReference type="InterPro" id="IPR007139">
    <property type="entry name" value="DUF349"/>
</dbReference>
<dbReference type="Pfam" id="PF03993">
    <property type="entry name" value="DUF349"/>
    <property type="match status" value="3"/>
</dbReference>
<name>A0ABM8GWZ6_9MICO</name>
<dbReference type="Proteomes" id="UP001321477">
    <property type="component" value="Chromosome"/>
</dbReference>
<proteinExistence type="predicted"/>